<dbReference type="InterPro" id="IPR014710">
    <property type="entry name" value="RmlC-like_jellyroll"/>
</dbReference>
<dbReference type="InterPro" id="IPR013096">
    <property type="entry name" value="Cupin_2"/>
</dbReference>
<reference evidence="2" key="1">
    <citation type="submission" date="2024-06" db="EMBL/GenBank/DDBJ databases">
        <title>Draft Genome Sequence of Deinococcus sonorensis Type Strain KR-87, a Biofilm Producing Representative of the Genus Deinococcus.</title>
        <authorList>
            <person name="Boren L.S."/>
            <person name="Grosso R.A."/>
            <person name="Hugenberg-Cox A.N."/>
            <person name="Hill J.T.E."/>
            <person name="Albert C.M."/>
            <person name="Tuohy J.M."/>
        </authorList>
    </citation>
    <scope>NUCLEOTIDE SEQUENCE</scope>
    <source>
        <strain evidence="2">KR-87</strain>
        <plasmid evidence="2">pDson02</plasmid>
    </source>
</reference>
<dbReference type="EMBL" id="CP158300">
    <property type="protein sequence ID" value="XBV87477.1"/>
    <property type="molecule type" value="Genomic_DNA"/>
</dbReference>
<dbReference type="KEGG" id="dsc:ABOD76_20730"/>
<dbReference type="Pfam" id="PF07883">
    <property type="entry name" value="Cupin_2"/>
    <property type="match status" value="1"/>
</dbReference>
<dbReference type="RefSeq" id="WP_350245626.1">
    <property type="nucleotide sequence ID" value="NZ_CP158300.1"/>
</dbReference>
<geneLocation type="plasmid" evidence="2">
    <name>pDson02</name>
</geneLocation>
<dbReference type="SUPFAM" id="SSF51182">
    <property type="entry name" value="RmlC-like cupins"/>
    <property type="match status" value="1"/>
</dbReference>
<organism evidence="2">
    <name type="scientific">Deinococcus sonorensis KR-87</name>
    <dbReference type="NCBI Taxonomy" id="694439"/>
    <lineage>
        <taxon>Bacteria</taxon>
        <taxon>Thermotogati</taxon>
        <taxon>Deinococcota</taxon>
        <taxon>Deinococci</taxon>
        <taxon>Deinococcales</taxon>
        <taxon>Deinococcaceae</taxon>
        <taxon>Deinococcus</taxon>
    </lineage>
</organism>
<dbReference type="Gene3D" id="2.60.120.10">
    <property type="entry name" value="Jelly Rolls"/>
    <property type="match status" value="1"/>
</dbReference>
<protein>
    <submittedName>
        <fullName evidence="2">Cupin domain-containing protein</fullName>
    </submittedName>
</protein>
<keyword evidence="2" id="KW-0614">Plasmid</keyword>
<name>A0AAU7UG70_9DEIO</name>
<proteinExistence type="predicted"/>
<dbReference type="AlphaFoldDB" id="A0AAU7UG70"/>
<evidence type="ECO:0000313" key="2">
    <source>
        <dbReference type="EMBL" id="XBV87477.1"/>
    </source>
</evidence>
<accession>A0AAU7UG70</accession>
<dbReference type="InterPro" id="IPR011051">
    <property type="entry name" value="RmlC_Cupin_sf"/>
</dbReference>
<feature type="domain" description="Cupin type-2" evidence="1">
    <location>
        <begin position="23"/>
        <end position="87"/>
    </location>
</feature>
<evidence type="ECO:0000259" key="1">
    <source>
        <dbReference type="Pfam" id="PF07883"/>
    </source>
</evidence>
<gene>
    <name evidence="2" type="ORF">ABOD76_20730</name>
</gene>
<sequence>MELLNVHDDQRRFQHLPATFGRLSFPAGTELPETEHEQDEVSFIHTGRMRAVSGGREYELAAGDVTFIPAGERHRAVVLEEVTLSYLLLERR</sequence>